<dbReference type="VEuPathDB" id="CryptoDB:Cvel_4865"/>
<protein>
    <recommendedName>
        <fullName evidence="2">Amine oxidase domain-containing protein</fullName>
    </recommendedName>
</protein>
<evidence type="ECO:0000313" key="1">
    <source>
        <dbReference type="EMBL" id="CEM30825.1"/>
    </source>
</evidence>
<organism evidence="1">
    <name type="scientific">Chromera velia CCMP2878</name>
    <dbReference type="NCBI Taxonomy" id="1169474"/>
    <lineage>
        <taxon>Eukaryota</taxon>
        <taxon>Sar</taxon>
        <taxon>Alveolata</taxon>
        <taxon>Colpodellida</taxon>
        <taxon>Chromeraceae</taxon>
        <taxon>Chromera</taxon>
    </lineage>
</organism>
<accession>A0A0G4GL93</accession>
<dbReference type="SUPFAM" id="SSF51905">
    <property type="entry name" value="FAD/NAD(P)-binding domain"/>
    <property type="match status" value="1"/>
</dbReference>
<sequence>MRRVVTPFPWLFVGFANKLWRPAVSLARQMSSSSVPSPPPPIRVGVLGGGVAGCSAAGRLSALGFDVTLHEMGRSVGGRAATRRTREEKRIAVNHGAPFFQVRSKKGEEEVQALVKGGFVAPCPDFTPMVLDVEGKKIIQDESVETGMKYFSGLPTMDRICEGLLNASVAKTKIEKKFGKMIRQMEPLMEADGKVRGWSLKDGDGTVLGEYDWLVVSGSGVMHPRWRLAFGGDPPLSLAAETSLQHSAKLKSLLTAVGDIGSRPVQVVMMGFKGEAAGRLLSLPSAPLLKMRGHKVISKISVQKLPPPEGQPDSSENLFVAVVAHSTHEFAQTCTDVFGSTSTAARVGNATSPEEREKAVTTEIVKGVDECLGAVLEGALAPCAETCCWGPLLHRWGNAFPSLPTGATSGGVGSDLALIADCHLAVCGDFVGPAELLGSVEGAILSGVQAAELVGSAVGLKGASVSPSAL</sequence>
<gene>
    <name evidence="1" type="ORF">Cvel_4865</name>
</gene>
<name>A0A0G4GL93_9ALVE</name>
<dbReference type="PANTHER" id="PTHR16128:SF5">
    <property type="entry name" value="FAD_NAD(P)-BINDING OXIDOREDUCTASE FAMILY PROTEIN"/>
    <property type="match status" value="1"/>
</dbReference>
<dbReference type="InterPro" id="IPR036188">
    <property type="entry name" value="FAD/NAD-bd_sf"/>
</dbReference>
<dbReference type="Gene3D" id="3.90.660.10">
    <property type="match status" value="1"/>
</dbReference>
<dbReference type="PhylomeDB" id="A0A0G4GL93"/>
<reference evidence="1" key="1">
    <citation type="submission" date="2014-11" db="EMBL/GenBank/DDBJ databases">
        <authorList>
            <person name="Otto D Thomas"/>
            <person name="Naeem Raeece"/>
        </authorList>
    </citation>
    <scope>NUCLEOTIDE SEQUENCE</scope>
</reference>
<dbReference type="Pfam" id="PF13450">
    <property type="entry name" value="NAD_binding_8"/>
    <property type="match status" value="1"/>
</dbReference>
<dbReference type="AlphaFoldDB" id="A0A0G4GL93"/>
<dbReference type="Gene3D" id="3.50.50.60">
    <property type="entry name" value="FAD/NAD(P)-binding domain"/>
    <property type="match status" value="1"/>
</dbReference>
<dbReference type="PANTHER" id="PTHR16128">
    <property type="entry name" value="FAD/NAD(P)-BINDING OXIDOREDUCTASE FAMILY PROTEIN"/>
    <property type="match status" value="1"/>
</dbReference>
<dbReference type="EMBL" id="CDMZ01001325">
    <property type="protein sequence ID" value="CEM30825.1"/>
    <property type="molecule type" value="Genomic_DNA"/>
</dbReference>
<proteinExistence type="predicted"/>
<evidence type="ECO:0008006" key="2">
    <source>
        <dbReference type="Google" id="ProtNLM"/>
    </source>
</evidence>